<comment type="catalytic activity">
    <reaction evidence="7 10">
        <text>ATP + H2O = ADP + phosphate + H(+)</text>
        <dbReference type="Rhea" id="RHEA:13065"/>
        <dbReference type="ChEBI" id="CHEBI:15377"/>
        <dbReference type="ChEBI" id="CHEBI:15378"/>
        <dbReference type="ChEBI" id="CHEBI:30616"/>
        <dbReference type="ChEBI" id="CHEBI:43474"/>
        <dbReference type="ChEBI" id="CHEBI:456216"/>
        <dbReference type="EC" id="3.6.4.13"/>
    </reaction>
</comment>
<feature type="short sequence motif" description="Q motif" evidence="8">
    <location>
        <begin position="144"/>
        <end position="172"/>
    </location>
</feature>
<dbReference type="CDD" id="cd18787">
    <property type="entry name" value="SF2_C_DEAD"/>
    <property type="match status" value="1"/>
</dbReference>
<dbReference type="InterPro" id="IPR001650">
    <property type="entry name" value="Helicase_C-like"/>
</dbReference>
<feature type="region of interest" description="Disordered" evidence="11">
    <location>
        <begin position="1"/>
        <end position="134"/>
    </location>
</feature>
<keyword evidence="16" id="KW-1185">Reference proteome</keyword>
<dbReference type="STRING" id="1504633.A0A2T7BZK2"/>
<dbReference type="EMBL" id="CM009757">
    <property type="protein sequence ID" value="PUZ36529.1"/>
    <property type="molecule type" value="Genomic_DNA"/>
</dbReference>
<organism evidence="15 16">
    <name type="scientific">Panicum hallii var. hallii</name>
    <dbReference type="NCBI Taxonomy" id="1504633"/>
    <lineage>
        <taxon>Eukaryota</taxon>
        <taxon>Viridiplantae</taxon>
        <taxon>Streptophyta</taxon>
        <taxon>Embryophyta</taxon>
        <taxon>Tracheophyta</taxon>
        <taxon>Spermatophyta</taxon>
        <taxon>Magnoliopsida</taxon>
        <taxon>Liliopsida</taxon>
        <taxon>Poales</taxon>
        <taxon>Poaceae</taxon>
        <taxon>PACMAD clade</taxon>
        <taxon>Panicoideae</taxon>
        <taxon>Panicodae</taxon>
        <taxon>Paniceae</taxon>
        <taxon>Panicinae</taxon>
        <taxon>Panicum</taxon>
        <taxon>Panicum sect. Panicum</taxon>
    </lineage>
</organism>
<dbReference type="Pfam" id="PF13959">
    <property type="entry name" value="CTE_SPB4"/>
    <property type="match status" value="1"/>
</dbReference>
<dbReference type="Pfam" id="PF00271">
    <property type="entry name" value="Helicase_C"/>
    <property type="match status" value="1"/>
</dbReference>
<feature type="compositionally biased region" description="Basic and acidic residues" evidence="11">
    <location>
        <begin position="96"/>
        <end position="134"/>
    </location>
</feature>
<evidence type="ECO:0000256" key="6">
    <source>
        <dbReference type="ARBA" id="ARBA00024357"/>
    </source>
</evidence>
<dbReference type="SUPFAM" id="SSF52540">
    <property type="entry name" value="P-loop containing nucleoside triphosphate hydrolases"/>
    <property type="match status" value="1"/>
</dbReference>
<evidence type="ECO:0000259" key="12">
    <source>
        <dbReference type="PROSITE" id="PS51192"/>
    </source>
</evidence>
<keyword evidence="4 9" id="KW-0067">ATP-binding</keyword>
<dbReference type="InterPro" id="IPR044773">
    <property type="entry name" value="DDX18/Has1_DEADc"/>
</dbReference>
<evidence type="ECO:0000256" key="10">
    <source>
        <dbReference type="RuleBase" id="RU365068"/>
    </source>
</evidence>
<dbReference type="InterPro" id="IPR014001">
    <property type="entry name" value="Helicase_ATP-bd"/>
</dbReference>
<dbReference type="Gramene" id="PUZ36529">
    <property type="protein sequence ID" value="PUZ36529"/>
    <property type="gene ID" value="GQ55_9G045300"/>
</dbReference>
<dbReference type="PROSITE" id="PS51192">
    <property type="entry name" value="HELICASE_ATP_BIND_1"/>
    <property type="match status" value="1"/>
</dbReference>
<evidence type="ECO:0000256" key="5">
    <source>
        <dbReference type="ARBA" id="ARBA00022884"/>
    </source>
</evidence>
<dbReference type="Pfam" id="PF00270">
    <property type="entry name" value="DEAD"/>
    <property type="match status" value="1"/>
</dbReference>
<feature type="domain" description="Helicase ATP-binding" evidence="12">
    <location>
        <begin position="175"/>
        <end position="350"/>
    </location>
</feature>
<dbReference type="GO" id="GO:0003724">
    <property type="term" value="F:RNA helicase activity"/>
    <property type="evidence" value="ECO:0007669"/>
    <property type="project" value="UniProtKB-EC"/>
</dbReference>
<keyword evidence="2 9" id="KW-0378">Hydrolase</keyword>
<comment type="function">
    <text evidence="10">RNA helicase.</text>
</comment>
<comment type="similarity">
    <text evidence="6">Belongs to the DEAD box helicase family. DDX18/HAS1 subfamily.</text>
</comment>
<keyword evidence="5 10" id="KW-0694">RNA-binding</keyword>
<protein>
    <recommendedName>
        <fullName evidence="10">ATP-dependent RNA helicase</fullName>
        <ecNumber evidence="10">3.6.4.13</ecNumber>
    </recommendedName>
</protein>
<dbReference type="SMART" id="SM01178">
    <property type="entry name" value="DUF4217"/>
    <property type="match status" value="1"/>
</dbReference>
<name>A0A2T7BZK2_9POAL</name>
<dbReference type="CDD" id="cd17942">
    <property type="entry name" value="DEADc_DDX18"/>
    <property type="match status" value="1"/>
</dbReference>
<proteinExistence type="inferred from homology"/>
<dbReference type="GO" id="GO:0005524">
    <property type="term" value="F:ATP binding"/>
    <property type="evidence" value="ECO:0007669"/>
    <property type="project" value="UniProtKB-UniRule"/>
</dbReference>
<accession>A0A2T7BZK2</accession>
<dbReference type="PROSITE" id="PS00039">
    <property type="entry name" value="DEAD_ATP_HELICASE"/>
    <property type="match status" value="1"/>
</dbReference>
<evidence type="ECO:0000313" key="16">
    <source>
        <dbReference type="Proteomes" id="UP000244336"/>
    </source>
</evidence>
<dbReference type="PROSITE" id="PS51195">
    <property type="entry name" value="Q_MOTIF"/>
    <property type="match status" value="1"/>
</dbReference>
<dbReference type="PROSITE" id="PS51194">
    <property type="entry name" value="HELICASE_CTER"/>
    <property type="match status" value="1"/>
</dbReference>
<dbReference type="AlphaFoldDB" id="A0A2T7BZK2"/>
<dbReference type="PANTHER" id="PTHR24031">
    <property type="entry name" value="RNA HELICASE"/>
    <property type="match status" value="1"/>
</dbReference>
<reference evidence="15 16" key="1">
    <citation type="submission" date="2018-04" db="EMBL/GenBank/DDBJ databases">
        <title>WGS assembly of Panicum hallii var. hallii HAL2.</title>
        <authorList>
            <person name="Lovell J."/>
            <person name="Jenkins J."/>
            <person name="Lowry D."/>
            <person name="Mamidi S."/>
            <person name="Sreedasyam A."/>
            <person name="Weng X."/>
            <person name="Barry K."/>
            <person name="Bonette J."/>
            <person name="Campitelli B."/>
            <person name="Daum C."/>
            <person name="Gordon S."/>
            <person name="Gould B."/>
            <person name="Lipzen A."/>
            <person name="MacQueen A."/>
            <person name="Palacio-Mejia J."/>
            <person name="Plott C."/>
            <person name="Shakirov E."/>
            <person name="Shu S."/>
            <person name="Yoshinaga Y."/>
            <person name="Zane M."/>
            <person name="Rokhsar D."/>
            <person name="Grimwood J."/>
            <person name="Schmutz J."/>
            <person name="Juenger T."/>
        </authorList>
    </citation>
    <scope>NUCLEOTIDE SEQUENCE [LARGE SCALE GENOMIC DNA]</scope>
    <source>
        <strain evidence="16">cv. HAL2</strain>
    </source>
</reference>
<dbReference type="FunFam" id="3.40.50.300:FF:000379">
    <property type="entry name" value="RNA helicase"/>
    <property type="match status" value="1"/>
</dbReference>
<feature type="region of interest" description="Disordered" evidence="11">
    <location>
        <begin position="603"/>
        <end position="640"/>
    </location>
</feature>
<dbReference type="Gene3D" id="3.40.50.300">
    <property type="entry name" value="P-loop containing nucleotide triphosphate hydrolases"/>
    <property type="match status" value="2"/>
</dbReference>
<keyword evidence="1 9" id="KW-0547">Nucleotide-binding</keyword>
<evidence type="ECO:0000259" key="14">
    <source>
        <dbReference type="PROSITE" id="PS51195"/>
    </source>
</evidence>
<dbReference type="SMART" id="SM00490">
    <property type="entry name" value="HELICc"/>
    <property type="match status" value="1"/>
</dbReference>
<keyword evidence="3 9" id="KW-0347">Helicase</keyword>
<gene>
    <name evidence="15" type="ORF">GQ55_9G045300</name>
</gene>
<evidence type="ECO:0000313" key="15">
    <source>
        <dbReference type="EMBL" id="PUZ36529.1"/>
    </source>
</evidence>
<dbReference type="InterPro" id="IPR000629">
    <property type="entry name" value="RNA-helicase_DEAD-box_CS"/>
</dbReference>
<feature type="compositionally biased region" description="Acidic residues" evidence="11">
    <location>
        <begin position="27"/>
        <end position="95"/>
    </location>
</feature>
<feature type="domain" description="Helicase C-terminal" evidence="13">
    <location>
        <begin position="370"/>
        <end position="540"/>
    </location>
</feature>
<sequence length="640" mass="73025">MCPAAATMRSARPSKKRKQPVVAPPESDSEEEESVYDTASDGDEEEEERQQEVESEDEDEEVEEGSDDEDEEMEEGSDDDEDEEEDEDESEEEEEVKVTVKKEVKKEKKKKREEVEEKKKEKEEEKEEKKVKKKGEGSGILSNKLFSELPISELTAKAIREMNYTHLTQIQARSIPHLLEGKDVMGAAKTGSGKTLAFLIPAIELLYHLRFSPRNGAGVIVVCPTRELAIQTHNVAKELMKYHSQTLGYVIGGNNRRSEADQLAKGVNLLVATPGRLLDHLQNTKSFIYKRLKCLVIDEADRILEQNFEEDMKQIFKRLPQNRQTVLFSATQTPEVEKFAKLSFEKNEESKEKPVYVGVDDDNSKATVEGLQQGYCVISSEKRFLVLYAFLKKKQNKKVMVFFSSCNSVKFHSELLNFLGIECSDIHGKQKQQKRTTTFFDFCKAEKGILLCTNVAARGLDIPDVDYIVQYDPPDEPKDYIHRVGRTARGDKGKGSALLFLLPEELKFLIYLKAARVTLTEYEFNQKNVPNLQSHLEKIVSDNYFLNQSAKEAYRSYVLAYDSHSMKDIFNVHQLDLQKVAASFCFRNPPKVNLDLESSAAKHRKKMRRLDGGKRHGISPSNPYGRKDNDGGNKRQFARF</sequence>
<evidence type="ECO:0000256" key="9">
    <source>
        <dbReference type="RuleBase" id="RU000492"/>
    </source>
</evidence>
<evidence type="ECO:0000259" key="13">
    <source>
        <dbReference type="PROSITE" id="PS51194"/>
    </source>
</evidence>
<dbReference type="GO" id="GO:0003723">
    <property type="term" value="F:RNA binding"/>
    <property type="evidence" value="ECO:0007669"/>
    <property type="project" value="UniProtKB-UniRule"/>
</dbReference>
<dbReference type="InterPro" id="IPR025313">
    <property type="entry name" value="SPB4-like_CTE"/>
</dbReference>
<dbReference type="InterPro" id="IPR027417">
    <property type="entry name" value="P-loop_NTPase"/>
</dbReference>
<comment type="domain">
    <text evidence="10">The Q motif is unique to and characteristic of the DEAD box family of RNA helicases and controls ATP binding and hydrolysis.</text>
</comment>
<evidence type="ECO:0000256" key="8">
    <source>
        <dbReference type="PROSITE-ProRule" id="PRU00552"/>
    </source>
</evidence>
<dbReference type="InterPro" id="IPR014014">
    <property type="entry name" value="RNA_helicase_DEAD_Q_motif"/>
</dbReference>
<evidence type="ECO:0000256" key="11">
    <source>
        <dbReference type="SAM" id="MobiDB-lite"/>
    </source>
</evidence>
<dbReference type="SMART" id="SM00487">
    <property type="entry name" value="DEXDc"/>
    <property type="match status" value="1"/>
</dbReference>
<evidence type="ECO:0000256" key="2">
    <source>
        <dbReference type="ARBA" id="ARBA00022801"/>
    </source>
</evidence>
<dbReference type="InterPro" id="IPR011545">
    <property type="entry name" value="DEAD/DEAH_box_helicase_dom"/>
</dbReference>
<evidence type="ECO:0000256" key="1">
    <source>
        <dbReference type="ARBA" id="ARBA00022741"/>
    </source>
</evidence>
<dbReference type="Proteomes" id="UP000244336">
    <property type="component" value="Chromosome 9"/>
</dbReference>
<dbReference type="OrthoDB" id="10259640at2759"/>
<evidence type="ECO:0000256" key="7">
    <source>
        <dbReference type="ARBA" id="ARBA00047984"/>
    </source>
</evidence>
<dbReference type="EC" id="3.6.4.13" evidence="10"/>
<feature type="domain" description="DEAD-box RNA helicase Q" evidence="14">
    <location>
        <begin position="144"/>
        <end position="172"/>
    </location>
</feature>
<dbReference type="GO" id="GO:0016887">
    <property type="term" value="F:ATP hydrolysis activity"/>
    <property type="evidence" value="ECO:0007669"/>
    <property type="project" value="RHEA"/>
</dbReference>
<evidence type="ECO:0000256" key="3">
    <source>
        <dbReference type="ARBA" id="ARBA00022806"/>
    </source>
</evidence>
<evidence type="ECO:0000256" key="4">
    <source>
        <dbReference type="ARBA" id="ARBA00022840"/>
    </source>
</evidence>